<sequence length="238" mass="23632">MPATQSSPLVSELGTERRIVICSALALTLLSLVFRNDRALLLGPGAPGDREASAFTAVVAPPAVNGPTFSAFSGPVAGPRRVGTRAPGIRGGVAPAYTPGFVAPATAPGTSPGAAEPAAAPALPVQLASTNGPARSYTPQMASFIGLPGGVIFGSGNTTPTNPTDPTNPTNPTNPTDPTNPTNPTDPTGPTTPPDPGPGAVPEPVSWALMILGIGMVGASLRRRRAAEPARSGLVAAA</sequence>
<reference evidence="3 4" key="1">
    <citation type="submission" date="2019-04" db="EMBL/GenBank/DDBJ databases">
        <title>Sphingomonas psychrotolerans sp. nov., isolated from soil in the Tianshan Mountains, Xinjiang, China.</title>
        <authorList>
            <person name="Luo Y."/>
            <person name="Sheng H."/>
        </authorList>
    </citation>
    <scope>NUCLEOTIDE SEQUENCE [LARGE SCALE GENOMIC DNA]</scope>
    <source>
        <strain evidence="3 4">ZFGT-11</strain>
    </source>
</reference>
<evidence type="ECO:0000259" key="2">
    <source>
        <dbReference type="Pfam" id="PF07589"/>
    </source>
</evidence>
<evidence type="ECO:0000313" key="4">
    <source>
        <dbReference type="Proteomes" id="UP000306147"/>
    </source>
</evidence>
<dbReference type="Proteomes" id="UP000306147">
    <property type="component" value="Unassembled WGS sequence"/>
</dbReference>
<keyword evidence="4" id="KW-1185">Reference proteome</keyword>
<dbReference type="RefSeq" id="WP_135964025.1">
    <property type="nucleotide sequence ID" value="NZ_SRXT01000004.1"/>
</dbReference>
<name>A0A4S1XB11_9SPHN</name>
<dbReference type="EMBL" id="SRXT01000004">
    <property type="protein sequence ID" value="TGX53519.1"/>
    <property type="molecule type" value="Genomic_DNA"/>
</dbReference>
<feature type="region of interest" description="Disordered" evidence="1">
    <location>
        <begin position="153"/>
        <end position="202"/>
    </location>
</feature>
<dbReference type="NCBIfam" id="TIGR02595">
    <property type="entry name" value="PEP_CTERM"/>
    <property type="match status" value="1"/>
</dbReference>
<organism evidence="3 4">
    <name type="scientific">Sphingomonas gei</name>
    <dbReference type="NCBI Taxonomy" id="1395960"/>
    <lineage>
        <taxon>Bacteria</taxon>
        <taxon>Pseudomonadati</taxon>
        <taxon>Pseudomonadota</taxon>
        <taxon>Alphaproteobacteria</taxon>
        <taxon>Sphingomonadales</taxon>
        <taxon>Sphingomonadaceae</taxon>
        <taxon>Sphingomonas</taxon>
    </lineage>
</organism>
<dbReference type="InterPro" id="IPR013424">
    <property type="entry name" value="Ice-binding_C"/>
</dbReference>
<gene>
    <name evidence="3" type="ORF">E5A73_11835</name>
</gene>
<protein>
    <submittedName>
        <fullName evidence="3">PEP-CTERM sorting domain-containing protein</fullName>
    </submittedName>
</protein>
<feature type="domain" description="Ice-binding protein C-terminal" evidence="2">
    <location>
        <begin position="200"/>
        <end position="224"/>
    </location>
</feature>
<comment type="caution">
    <text evidence="3">The sequence shown here is derived from an EMBL/GenBank/DDBJ whole genome shotgun (WGS) entry which is preliminary data.</text>
</comment>
<evidence type="ECO:0000256" key="1">
    <source>
        <dbReference type="SAM" id="MobiDB-lite"/>
    </source>
</evidence>
<evidence type="ECO:0000313" key="3">
    <source>
        <dbReference type="EMBL" id="TGX53519.1"/>
    </source>
</evidence>
<accession>A0A4S1XB11</accession>
<dbReference type="NCBIfam" id="NF035944">
    <property type="entry name" value="PEPxxWA-CTERM"/>
    <property type="match status" value="1"/>
</dbReference>
<dbReference type="AlphaFoldDB" id="A0A4S1XB11"/>
<dbReference type="Pfam" id="PF07589">
    <property type="entry name" value="PEP-CTERM"/>
    <property type="match status" value="1"/>
</dbReference>
<feature type="compositionally biased region" description="Low complexity" evidence="1">
    <location>
        <begin position="156"/>
        <end position="189"/>
    </location>
</feature>
<feature type="compositionally biased region" description="Pro residues" evidence="1">
    <location>
        <begin position="190"/>
        <end position="201"/>
    </location>
</feature>
<dbReference type="OrthoDB" id="121983at2"/>
<proteinExistence type="predicted"/>